<dbReference type="InterPro" id="IPR058520">
    <property type="entry name" value="DUF8207"/>
</dbReference>
<comment type="caution">
    <text evidence="3">The sequence shown here is derived from an EMBL/GenBank/DDBJ whole genome shotgun (WGS) entry which is preliminary data.</text>
</comment>
<reference evidence="3 4" key="1">
    <citation type="submission" date="2024-03" db="EMBL/GenBank/DDBJ databases">
        <title>Adaptation during the transition from Ophiocordyceps entomopathogen to insect associate is accompanied by gene loss and intensified selection.</title>
        <authorList>
            <person name="Ward C.M."/>
            <person name="Onetto C.A."/>
            <person name="Borneman A.R."/>
        </authorList>
    </citation>
    <scope>NUCLEOTIDE SEQUENCE [LARGE SCALE GENOMIC DNA]</scope>
    <source>
        <strain evidence="3">AWRI1</strain>
        <tissue evidence="3">Single Adult Female</tissue>
    </source>
</reference>
<dbReference type="Pfam" id="PF26634">
    <property type="entry name" value="DUF8207"/>
    <property type="match status" value="1"/>
</dbReference>
<feature type="domain" description="DUF8207" evidence="2">
    <location>
        <begin position="87"/>
        <end position="186"/>
    </location>
</feature>
<name>A0AAN9T7W8_9HEMI</name>
<dbReference type="Pfam" id="PF08398">
    <property type="entry name" value="Phospholip_A2_4"/>
    <property type="match status" value="1"/>
</dbReference>
<dbReference type="PANTHER" id="PTHR35374:SF1">
    <property type="entry name" value="PROTEIN KINASE DOMAIN-CONTAINING PROTEIN"/>
    <property type="match status" value="1"/>
</dbReference>
<evidence type="ECO:0000259" key="1">
    <source>
        <dbReference type="Pfam" id="PF08398"/>
    </source>
</evidence>
<dbReference type="GO" id="GO:0005198">
    <property type="term" value="F:structural molecule activity"/>
    <property type="evidence" value="ECO:0007669"/>
    <property type="project" value="InterPro"/>
</dbReference>
<gene>
    <name evidence="3" type="ORF">V9T40_011441</name>
</gene>
<accession>A0AAN9T7W8</accession>
<dbReference type="AlphaFoldDB" id="A0AAN9T7W8"/>
<evidence type="ECO:0000313" key="3">
    <source>
        <dbReference type="EMBL" id="KAK7574250.1"/>
    </source>
</evidence>
<proteinExistence type="predicted"/>
<dbReference type="Gene3D" id="3.40.395.10">
    <property type="entry name" value="Adenoviral Proteinase, Chain A"/>
    <property type="match status" value="1"/>
</dbReference>
<organism evidence="3 4">
    <name type="scientific">Parthenolecanium corni</name>
    <dbReference type="NCBI Taxonomy" id="536013"/>
    <lineage>
        <taxon>Eukaryota</taxon>
        <taxon>Metazoa</taxon>
        <taxon>Ecdysozoa</taxon>
        <taxon>Arthropoda</taxon>
        <taxon>Hexapoda</taxon>
        <taxon>Insecta</taxon>
        <taxon>Pterygota</taxon>
        <taxon>Neoptera</taxon>
        <taxon>Paraneoptera</taxon>
        <taxon>Hemiptera</taxon>
        <taxon>Sternorrhyncha</taxon>
        <taxon>Coccoidea</taxon>
        <taxon>Coccidae</taxon>
        <taxon>Parthenolecanium</taxon>
    </lineage>
</organism>
<feature type="domain" description="Phospholipase A2-like" evidence="1">
    <location>
        <begin position="272"/>
        <end position="321"/>
    </location>
</feature>
<keyword evidence="4" id="KW-1185">Reference proteome</keyword>
<dbReference type="EMBL" id="JBBCAQ010000037">
    <property type="protein sequence ID" value="KAK7574250.1"/>
    <property type="molecule type" value="Genomic_DNA"/>
</dbReference>
<evidence type="ECO:0000313" key="4">
    <source>
        <dbReference type="Proteomes" id="UP001367676"/>
    </source>
</evidence>
<dbReference type="PANTHER" id="PTHR35374">
    <property type="entry name" value="CYCLIN-DEPENDENT KINASE 11A-LIKE"/>
    <property type="match status" value="1"/>
</dbReference>
<dbReference type="InterPro" id="IPR013607">
    <property type="entry name" value="Phospholipase_A2-like"/>
</dbReference>
<evidence type="ECO:0000259" key="2">
    <source>
        <dbReference type="Pfam" id="PF26634"/>
    </source>
</evidence>
<protein>
    <submittedName>
        <fullName evidence="3">Uncharacterized protein</fullName>
    </submittedName>
</protein>
<sequence length="667" mass="75833">MNPLSEHNNIVAEYLRTERELKRKFEEIKFGRLQKNIQRAEMFKPLLTPLQEINTKIATLSNVETAKHEEEIATLKRKFEIQSGIGDDQYGLHNVNGKLVVGCKQVELSGDYVIFKDSGKKYRLTEGLWDLLTKAKPGDEFDSTDLQHYSEIVRDTYTYKLRNDPMTNRVKSNRGKKYKEIIQPIMYKYNLNKSKQERFEGEGLNKLVTSKNHNIEYIYWNNIDELLERIQRNMSRNYIERRDHEYTEKFLPKPLVDGKGLINSLIDNLPIPLHLPGFNYAGSGTPLDLNFERGVKPINKLDKAAMKHDIAYLKSEALKKHHDANFVLQGEAWKRVNADDSSLGEKANAWFVTTTMKAKQAIGAGVSEPQYTEYPVNLDKGDLEKLKSAAKSKKGVNILLKFNRTKESIANNISIPLTAKQIQNVKALHSKRLDAKVRLTAAQLKVISTAEGGFLPTLLAAAPTIAAVGSLITQGVNAYNNKKANDKLVEERMRHNKVIEAANSGKSAEGEGIYILKKPVSRNGTSRKKKDVSGNGLYKELFKKKKVPLTNFDIVKMVKSIKMPYFRGVYMRDGLPAKPMINERAVVNLDSSEGRGTHWVCYSKKGNKVEYFDSFGVQPPIELINYFGKKAIISYNSEQIQKIDQIICGHLCLEWLSGLDSRKERMK</sequence>
<dbReference type="Proteomes" id="UP001367676">
    <property type="component" value="Unassembled WGS sequence"/>
</dbReference>